<name>A0A558FD36_9GAMM</name>
<dbReference type="EMBL" id="VMTP01000048">
    <property type="protein sequence ID" value="TVT83415.1"/>
    <property type="molecule type" value="Genomic_DNA"/>
</dbReference>
<sequence>MKMNISSKETHQRVHFYRFSQKELERLALERIAIELGLDLESKAIQPEARVLSQSNGINPTTYECEIRIVEVLDCKE</sequence>
<dbReference type="AlphaFoldDB" id="A0A558FD36"/>
<dbReference type="RefSeq" id="WP_144583175.1">
    <property type="nucleotide sequence ID" value="NZ_VMTP01000048.1"/>
</dbReference>
<gene>
    <name evidence="1" type="ORF">FPV60_07605</name>
</gene>
<comment type="caution">
    <text evidence="1">The sequence shown here is derived from an EMBL/GenBank/DDBJ whole genome shotgun (WGS) entry which is preliminary data.</text>
</comment>
<reference evidence="1 2" key="1">
    <citation type="submission" date="2019-07" db="EMBL/GenBank/DDBJ databases">
        <title>Draft Genome Sequence of the first blaOXA-58-Harboring Acinetobacter colistiniresistens clinical isolate from Brazil.</title>
        <authorList>
            <person name="Favaro L.S."/>
            <person name="Paula-Petroli S.B."/>
            <person name="Moura C.F."/>
            <person name="Tognim M.C.B."/>
            <person name="Venancio E.J."/>
            <person name="Yamada-Ogatta S.F."/>
            <person name="Carrara-Marroni F.E."/>
        </authorList>
    </citation>
    <scope>NUCLEOTIDE SEQUENCE [LARGE SCALE GENOMIC DNA]</scope>
    <source>
        <strain evidence="1 2">DL</strain>
    </source>
</reference>
<proteinExistence type="predicted"/>
<dbReference type="Proteomes" id="UP000316981">
    <property type="component" value="Unassembled WGS sequence"/>
</dbReference>
<evidence type="ECO:0000313" key="1">
    <source>
        <dbReference type="EMBL" id="TVT83415.1"/>
    </source>
</evidence>
<accession>A0A558FD36</accession>
<evidence type="ECO:0000313" key="2">
    <source>
        <dbReference type="Proteomes" id="UP000316981"/>
    </source>
</evidence>
<protein>
    <submittedName>
        <fullName evidence="1">Uncharacterized protein</fullName>
    </submittedName>
</protein>
<organism evidence="1 2">
    <name type="scientific">Acinetobacter colistiniresistens</name>
    <dbReference type="NCBI Taxonomy" id="280145"/>
    <lineage>
        <taxon>Bacteria</taxon>
        <taxon>Pseudomonadati</taxon>
        <taxon>Pseudomonadota</taxon>
        <taxon>Gammaproteobacteria</taxon>
        <taxon>Moraxellales</taxon>
        <taxon>Moraxellaceae</taxon>
        <taxon>Acinetobacter</taxon>
    </lineage>
</organism>